<dbReference type="GO" id="GO:0005737">
    <property type="term" value="C:cytoplasm"/>
    <property type="evidence" value="ECO:0007669"/>
    <property type="project" value="UniProtKB-SubCell"/>
</dbReference>
<dbReference type="PANTHER" id="PTHR12786">
    <property type="entry name" value="SPLICING FACTOR SF3A-RELATED"/>
    <property type="match status" value="1"/>
</dbReference>
<feature type="domain" description="Sde2 ubiquitin" evidence="10">
    <location>
        <begin position="4"/>
        <end position="82"/>
    </location>
</feature>
<evidence type="ECO:0000256" key="9">
    <source>
        <dbReference type="SAM" id="MobiDB-lite"/>
    </source>
</evidence>
<dbReference type="EMBL" id="KV429036">
    <property type="protein sequence ID" value="KZT73508.1"/>
    <property type="molecule type" value="Genomic_DNA"/>
</dbReference>
<dbReference type="Proteomes" id="UP000076727">
    <property type="component" value="Unassembled WGS sequence"/>
</dbReference>
<dbReference type="Pfam" id="PF13019">
    <property type="entry name" value="Sde2_N_Ubi_yeast"/>
    <property type="match status" value="1"/>
</dbReference>
<feature type="compositionally biased region" description="Polar residues" evidence="9">
    <location>
        <begin position="99"/>
        <end position="108"/>
    </location>
</feature>
<dbReference type="GO" id="GO:0006397">
    <property type="term" value="P:mRNA processing"/>
    <property type="evidence" value="ECO:0007669"/>
    <property type="project" value="UniProtKB-KW"/>
</dbReference>
<evidence type="ECO:0000256" key="3">
    <source>
        <dbReference type="ARBA" id="ARBA00008726"/>
    </source>
</evidence>
<evidence type="ECO:0000256" key="4">
    <source>
        <dbReference type="ARBA" id="ARBA00022490"/>
    </source>
</evidence>
<evidence type="ECO:0000256" key="1">
    <source>
        <dbReference type="ARBA" id="ARBA00004123"/>
    </source>
</evidence>
<organism evidence="12 13">
    <name type="scientific">Daedalea quercina L-15889</name>
    <dbReference type="NCBI Taxonomy" id="1314783"/>
    <lineage>
        <taxon>Eukaryota</taxon>
        <taxon>Fungi</taxon>
        <taxon>Dikarya</taxon>
        <taxon>Basidiomycota</taxon>
        <taxon>Agaricomycotina</taxon>
        <taxon>Agaricomycetes</taxon>
        <taxon>Polyporales</taxon>
        <taxon>Fomitopsis</taxon>
    </lineage>
</organism>
<dbReference type="STRING" id="1314783.A0A165TIX7"/>
<gene>
    <name evidence="12" type="ORF">DAEQUDRAFT_703137</name>
</gene>
<keyword evidence="4" id="KW-0963">Cytoplasm</keyword>
<evidence type="ECO:0000256" key="7">
    <source>
        <dbReference type="ARBA" id="ARBA00023242"/>
    </source>
</evidence>
<dbReference type="GO" id="GO:0008380">
    <property type="term" value="P:RNA splicing"/>
    <property type="evidence" value="ECO:0007669"/>
    <property type="project" value="UniProtKB-KW"/>
</dbReference>
<dbReference type="Pfam" id="PF22782">
    <property type="entry name" value="SDE2"/>
    <property type="match status" value="1"/>
</dbReference>
<evidence type="ECO:0000256" key="5">
    <source>
        <dbReference type="ARBA" id="ARBA00022664"/>
    </source>
</evidence>
<dbReference type="AlphaFoldDB" id="A0A165TIX7"/>
<proteinExistence type="inferred from homology"/>
<evidence type="ECO:0000259" key="10">
    <source>
        <dbReference type="Pfam" id="PF13019"/>
    </source>
</evidence>
<keyword evidence="7" id="KW-0539">Nucleus</keyword>
<feature type="region of interest" description="Disordered" evidence="9">
    <location>
        <begin position="206"/>
        <end position="228"/>
    </location>
</feature>
<dbReference type="PANTHER" id="PTHR12786:SF1">
    <property type="entry name" value="SPLICING REGULATOR SDE2"/>
    <property type="match status" value="1"/>
</dbReference>
<evidence type="ECO:0000259" key="11">
    <source>
        <dbReference type="Pfam" id="PF22782"/>
    </source>
</evidence>
<keyword evidence="8" id="KW-0131">Cell cycle</keyword>
<dbReference type="GO" id="GO:0005634">
    <property type="term" value="C:nucleus"/>
    <property type="evidence" value="ECO:0007669"/>
    <property type="project" value="UniProtKB-SubCell"/>
</dbReference>
<evidence type="ECO:0000256" key="2">
    <source>
        <dbReference type="ARBA" id="ARBA00004496"/>
    </source>
</evidence>
<keyword evidence="13" id="KW-1185">Reference proteome</keyword>
<accession>A0A165TIX7</accession>
<keyword evidence="6" id="KW-0508">mRNA splicing</keyword>
<evidence type="ECO:0000256" key="6">
    <source>
        <dbReference type="ARBA" id="ARBA00023187"/>
    </source>
</evidence>
<dbReference type="InterPro" id="IPR051421">
    <property type="entry name" value="RNA_Proc_DNA_Dmg_Regulator"/>
</dbReference>
<reference evidence="12 13" key="1">
    <citation type="journal article" date="2016" name="Mol. Biol. Evol.">
        <title>Comparative Genomics of Early-Diverging Mushroom-Forming Fungi Provides Insights into the Origins of Lignocellulose Decay Capabilities.</title>
        <authorList>
            <person name="Nagy L.G."/>
            <person name="Riley R."/>
            <person name="Tritt A."/>
            <person name="Adam C."/>
            <person name="Daum C."/>
            <person name="Floudas D."/>
            <person name="Sun H."/>
            <person name="Yadav J.S."/>
            <person name="Pangilinan J."/>
            <person name="Larsson K.H."/>
            <person name="Matsuura K."/>
            <person name="Barry K."/>
            <person name="Labutti K."/>
            <person name="Kuo R."/>
            <person name="Ohm R.A."/>
            <person name="Bhattacharya S.S."/>
            <person name="Shirouzu T."/>
            <person name="Yoshinaga Y."/>
            <person name="Martin F.M."/>
            <person name="Grigoriev I.V."/>
            <person name="Hibbett D.S."/>
        </authorList>
    </citation>
    <scope>NUCLEOTIDE SEQUENCE [LARGE SCALE GENOMIC DNA]</scope>
    <source>
        <strain evidence="12 13">L-15889</strain>
    </source>
</reference>
<evidence type="ECO:0000313" key="13">
    <source>
        <dbReference type="Proteomes" id="UP000076727"/>
    </source>
</evidence>
<protein>
    <submittedName>
        <fullName evidence="12">Uncharacterized protein</fullName>
    </submittedName>
</protein>
<dbReference type="InterPro" id="IPR024974">
    <property type="entry name" value="Sde2_N"/>
</dbReference>
<evidence type="ECO:0000313" key="12">
    <source>
        <dbReference type="EMBL" id="KZT73508.1"/>
    </source>
</evidence>
<keyword evidence="5" id="KW-0507">mRNA processing</keyword>
<comment type="similarity">
    <text evidence="3">Belongs to the SDE2 family.</text>
</comment>
<feature type="region of interest" description="Disordered" evidence="9">
    <location>
        <begin position="88"/>
        <end position="113"/>
    </location>
</feature>
<evidence type="ECO:0000256" key="8">
    <source>
        <dbReference type="ARBA" id="ARBA00023306"/>
    </source>
</evidence>
<name>A0A165TIX7_9APHY</name>
<feature type="domain" description="SDE2-like" evidence="11">
    <location>
        <begin position="83"/>
        <end position="200"/>
    </location>
</feature>
<comment type="subcellular location">
    <subcellularLocation>
        <location evidence="2">Cytoplasm</location>
    </subcellularLocation>
    <subcellularLocation>
        <location evidence="1">Nucleus</location>
    </subcellularLocation>
</comment>
<sequence>MQIPVIVSTFSPFPTVSLSAPSDAPIATLYDLIADRFPELPSDLVLTPHRGCAPSPDTLLSSLQDDSDGPSFISLRLVPRLRGGKGGFGSQLRAAGGRMSSQKTSNNDSCRDLSGRRLSTIKEAKKLADYIESEPQRKKAQQEAQRAKLEALEKKLGIVHSADGLSTPTEPLAGKKHRLDDTEYLEQSREIVDNVKNAVSVAMLKKRKKAKASQSPPTSDKDSSATSPVVVPVASAAEVASSSVAATSEVASSVSGKILESATTAPVVAAVASVVAEAATA</sequence>
<dbReference type="OrthoDB" id="547031at2759"/>
<dbReference type="InterPro" id="IPR053822">
    <property type="entry name" value="SDE2-like_dom"/>
</dbReference>